<protein>
    <submittedName>
        <fullName evidence="1">Uncharacterized protein</fullName>
    </submittedName>
</protein>
<accession>A0A918TAH0</accession>
<dbReference type="RefSeq" id="WP_190108533.1">
    <property type="nucleotide sequence ID" value="NZ_BMVB01000003.1"/>
</dbReference>
<dbReference type="AlphaFoldDB" id="A0A918TAH0"/>
<sequence>MSADAYKHWRELQVCRPGDVPPATPLMWLAEKHQTHTDRLTNRLLPAEFQQEAERGTADDALAVLALREAVRREMEYGRGAHIRDALQLGATWNQAAAALDVTPDEGRQLLRAWAEGQRHLYIASEERGEQPLGLSAEQHATVLALAELADDEPAAGQPEAGR</sequence>
<evidence type="ECO:0000313" key="1">
    <source>
        <dbReference type="EMBL" id="GHC39471.1"/>
    </source>
</evidence>
<reference evidence="1" key="2">
    <citation type="submission" date="2020-09" db="EMBL/GenBank/DDBJ databases">
        <authorList>
            <person name="Sun Q."/>
            <person name="Ohkuma M."/>
        </authorList>
    </citation>
    <scope>NUCLEOTIDE SEQUENCE</scope>
    <source>
        <strain evidence="1">JCM 4633</strain>
    </source>
</reference>
<name>A0A918TAH0_STRCJ</name>
<proteinExistence type="predicted"/>
<dbReference type="Proteomes" id="UP000646244">
    <property type="component" value="Unassembled WGS sequence"/>
</dbReference>
<comment type="caution">
    <text evidence="1">The sequence shown here is derived from an EMBL/GenBank/DDBJ whole genome shotgun (WGS) entry which is preliminary data.</text>
</comment>
<organism evidence="1 2">
    <name type="scientific">Streptomyces cinnamoneus</name>
    <name type="common">Streptoverticillium cinnamoneum</name>
    <dbReference type="NCBI Taxonomy" id="53446"/>
    <lineage>
        <taxon>Bacteria</taxon>
        <taxon>Bacillati</taxon>
        <taxon>Actinomycetota</taxon>
        <taxon>Actinomycetes</taxon>
        <taxon>Kitasatosporales</taxon>
        <taxon>Streptomycetaceae</taxon>
        <taxon>Streptomyces</taxon>
        <taxon>Streptomyces cinnamoneus group</taxon>
    </lineage>
</organism>
<reference evidence="1" key="1">
    <citation type="journal article" date="2014" name="Int. J. Syst. Evol. Microbiol.">
        <title>Complete genome sequence of Corynebacterium casei LMG S-19264T (=DSM 44701T), isolated from a smear-ripened cheese.</title>
        <authorList>
            <consortium name="US DOE Joint Genome Institute (JGI-PGF)"/>
            <person name="Walter F."/>
            <person name="Albersmeier A."/>
            <person name="Kalinowski J."/>
            <person name="Ruckert C."/>
        </authorList>
    </citation>
    <scope>NUCLEOTIDE SEQUENCE</scope>
    <source>
        <strain evidence="1">JCM 4633</strain>
    </source>
</reference>
<dbReference type="EMBL" id="BMVB01000003">
    <property type="protein sequence ID" value="GHC39471.1"/>
    <property type="molecule type" value="Genomic_DNA"/>
</dbReference>
<gene>
    <name evidence="1" type="ORF">GCM10010507_11580</name>
</gene>
<evidence type="ECO:0000313" key="2">
    <source>
        <dbReference type="Proteomes" id="UP000646244"/>
    </source>
</evidence>